<keyword evidence="5 9" id="KW-0812">Transmembrane</keyword>
<proteinExistence type="inferred from homology"/>
<evidence type="ECO:0000256" key="5">
    <source>
        <dbReference type="ARBA" id="ARBA00022692"/>
    </source>
</evidence>
<dbReference type="AlphaFoldDB" id="A0ABD7X428"/>
<protein>
    <submittedName>
        <fullName evidence="10">Alanine:cation symporter family protein</fullName>
    </submittedName>
</protein>
<evidence type="ECO:0000256" key="9">
    <source>
        <dbReference type="SAM" id="Phobius"/>
    </source>
</evidence>
<comment type="subcellular location">
    <subcellularLocation>
        <location evidence="1">Cell membrane</location>
        <topology evidence="1">Multi-pass membrane protein</topology>
    </subcellularLocation>
</comment>
<dbReference type="PANTHER" id="PTHR30330">
    <property type="entry name" value="AGSS FAMILY TRANSPORTER, SODIUM-ALANINE"/>
    <property type="match status" value="1"/>
</dbReference>
<dbReference type="InterPro" id="IPR001463">
    <property type="entry name" value="Na/Ala_symport"/>
</dbReference>
<dbReference type="GO" id="GO:0005886">
    <property type="term" value="C:plasma membrane"/>
    <property type="evidence" value="ECO:0007669"/>
    <property type="project" value="UniProtKB-SubCell"/>
</dbReference>
<evidence type="ECO:0000256" key="7">
    <source>
        <dbReference type="ARBA" id="ARBA00022989"/>
    </source>
</evidence>
<evidence type="ECO:0000256" key="8">
    <source>
        <dbReference type="ARBA" id="ARBA00023136"/>
    </source>
</evidence>
<evidence type="ECO:0000313" key="11">
    <source>
        <dbReference type="Proteomes" id="UP001220217"/>
    </source>
</evidence>
<name>A0ABD7X428_PRIAR</name>
<organism evidence="10 11">
    <name type="scientific">Priestia aryabhattai</name>
    <name type="common">Bacillus aryabhattai</name>
    <dbReference type="NCBI Taxonomy" id="412384"/>
    <lineage>
        <taxon>Bacteria</taxon>
        <taxon>Bacillati</taxon>
        <taxon>Bacillota</taxon>
        <taxon>Bacilli</taxon>
        <taxon>Bacillales</taxon>
        <taxon>Bacillaceae</taxon>
        <taxon>Priestia</taxon>
    </lineage>
</organism>
<sequence length="115" mass="13055">MHNAETNLAYVMKGKQNKIVSMILKAALLVTTLYGLIRTAETAWALADIGVGIMVWLNLIAILILAKPALITLKDYRQRRKQGIDPVFSPRKLGIQNADYWDEEYQHDQDKENVS</sequence>
<dbReference type="PANTHER" id="PTHR30330:SF7">
    <property type="entry name" value="SODIUM_PROTON-DEPENDENT ALANINE CARRIER PROTEIN YRBD-RELATED"/>
    <property type="match status" value="1"/>
</dbReference>
<dbReference type="Pfam" id="PF01235">
    <property type="entry name" value="Na_Ala_symp"/>
    <property type="match status" value="1"/>
</dbReference>
<feature type="transmembrane region" description="Helical" evidence="9">
    <location>
        <begin position="49"/>
        <end position="71"/>
    </location>
</feature>
<dbReference type="EMBL" id="CP118718">
    <property type="protein sequence ID" value="WEA47007.1"/>
    <property type="molecule type" value="Genomic_DNA"/>
</dbReference>
<dbReference type="Proteomes" id="UP001220217">
    <property type="component" value="Chromosome"/>
</dbReference>
<gene>
    <name evidence="10" type="ORF">PWO00_13685</name>
</gene>
<evidence type="ECO:0000256" key="6">
    <source>
        <dbReference type="ARBA" id="ARBA00022847"/>
    </source>
</evidence>
<evidence type="ECO:0000256" key="3">
    <source>
        <dbReference type="ARBA" id="ARBA00022448"/>
    </source>
</evidence>
<dbReference type="GO" id="GO:0015293">
    <property type="term" value="F:symporter activity"/>
    <property type="evidence" value="ECO:0007669"/>
    <property type="project" value="UniProtKB-KW"/>
</dbReference>
<accession>A0ABD7X428</accession>
<evidence type="ECO:0000313" key="10">
    <source>
        <dbReference type="EMBL" id="WEA47007.1"/>
    </source>
</evidence>
<keyword evidence="3" id="KW-0813">Transport</keyword>
<keyword evidence="7 9" id="KW-1133">Transmembrane helix</keyword>
<keyword evidence="4" id="KW-1003">Cell membrane</keyword>
<evidence type="ECO:0000256" key="2">
    <source>
        <dbReference type="ARBA" id="ARBA00009261"/>
    </source>
</evidence>
<keyword evidence="8 9" id="KW-0472">Membrane</keyword>
<comment type="similarity">
    <text evidence="2">Belongs to the alanine or glycine:cation symporter (AGCS) (TC 2.A.25) family.</text>
</comment>
<evidence type="ECO:0000256" key="4">
    <source>
        <dbReference type="ARBA" id="ARBA00022475"/>
    </source>
</evidence>
<feature type="transmembrane region" description="Helical" evidence="9">
    <location>
        <begin position="19"/>
        <end position="37"/>
    </location>
</feature>
<evidence type="ECO:0000256" key="1">
    <source>
        <dbReference type="ARBA" id="ARBA00004651"/>
    </source>
</evidence>
<reference evidence="10 11" key="1">
    <citation type="submission" date="2023-02" db="EMBL/GenBank/DDBJ databases">
        <title>Complete genome sequence of Priestia aryabhattai G5MAi6, a methanol-tolerant strain isolated from tap water in Hong Kong.</title>
        <authorList>
            <person name="Leung K.M."/>
            <person name="Lai G.K.K."/>
            <person name="Griffin S.D.J."/>
        </authorList>
    </citation>
    <scope>NUCLEOTIDE SEQUENCE [LARGE SCALE GENOMIC DNA]</scope>
    <source>
        <strain evidence="10 11">G5MAi6</strain>
    </source>
</reference>
<keyword evidence="6" id="KW-0769">Symport</keyword>